<sequence>MELNSNCTHSTGQSNQSIRRFKYFDDVEFDDCRFPLYPKQLTKFSDLALPEHRNKTFVDIAGVIVYLGPLQCTFGGMWSMGKSILDSSIDVM</sequence>
<name>A0A0E0MED5_ORYPU</name>
<evidence type="ECO:0000313" key="2">
    <source>
        <dbReference type="Proteomes" id="UP000026962"/>
    </source>
</evidence>
<dbReference type="EnsemblPlants" id="OPUNC11G08260.1">
    <property type="protein sequence ID" value="OPUNC11G08260.1"/>
    <property type="gene ID" value="OPUNC11G08260"/>
</dbReference>
<dbReference type="Gramene" id="OPUNC11G08260.1">
    <property type="protein sequence ID" value="OPUNC11G08260.1"/>
    <property type="gene ID" value="OPUNC11G08260"/>
</dbReference>
<reference evidence="1" key="1">
    <citation type="submission" date="2015-04" db="UniProtKB">
        <authorList>
            <consortium name="EnsemblPlants"/>
        </authorList>
    </citation>
    <scope>IDENTIFICATION</scope>
</reference>
<dbReference type="AlphaFoldDB" id="A0A0E0MED5"/>
<keyword evidence="2" id="KW-1185">Reference proteome</keyword>
<dbReference type="Proteomes" id="UP000026962">
    <property type="component" value="Chromosome 11"/>
</dbReference>
<evidence type="ECO:0000313" key="1">
    <source>
        <dbReference type="EnsemblPlants" id="OPUNC11G08260.1"/>
    </source>
</evidence>
<accession>A0A0E0MED5</accession>
<protein>
    <submittedName>
        <fullName evidence="1">Uncharacterized protein</fullName>
    </submittedName>
</protein>
<dbReference type="HOGENOM" id="CLU_2417063_0_0_1"/>
<organism evidence="1">
    <name type="scientific">Oryza punctata</name>
    <name type="common">Red rice</name>
    <dbReference type="NCBI Taxonomy" id="4537"/>
    <lineage>
        <taxon>Eukaryota</taxon>
        <taxon>Viridiplantae</taxon>
        <taxon>Streptophyta</taxon>
        <taxon>Embryophyta</taxon>
        <taxon>Tracheophyta</taxon>
        <taxon>Spermatophyta</taxon>
        <taxon>Magnoliopsida</taxon>
        <taxon>Liliopsida</taxon>
        <taxon>Poales</taxon>
        <taxon>Poaceae</taxon>
        <taxon>BOP clade</taxon>
        <taxon>Oryzoideae</taxon>
        <taxon>Oryzeae</taxon>
        <taxon>Oryzinae</taxon>
        <taxon>Oryza</taxon>
    </lineage>
</organism>
<proteinExistence type="predicted"/>
<reference evidence="1" key="2">
    <citation type="submission" date="2018-05" db="EMBL/GenBank/DDBJ databases">
        <title>OpunRS2 (Oryza punctata Reference Sequence Version 2).</title>
        <authorList>
            <person name="Zhang J."/>
            <person name="Kudrna D."/>
            <person name="Lee S."/>
            <person name="Talag J."/>
            <person name="Welchert J."/>
            <person name="Wing R.A."/>
        </authorList>
    </citation>
    <scope>NUCLEOTIDE SEQUENCE [LARGE SCALE GENOMIC DNA]</scope>
</reference>